<dbReference type="SUPFAM" id="SSF46785">
    <property type="entry name" value="Winged helix' DNA-binding domain"/>
    <property type="match status" value="1"/>
</dbReference>
<dbReference type="SMART" id="SM00344">
    <property type="entry name" value="HTH_ASNC"/>
    <property type="match status" value="1"/>
</dbReference>
<reference evidence="5" key="1">
    <citation type="submission" date="2016-12" db="EMBL/GenBank/DDBJ databases">
        <title>Discovery of methanogenic haloarchaea.</title>
        <authorList>
            <person name="Sorokin D.Y."/>
            <person name="Makarova K.S."/>
            <person name="Abbas B."/>
            <person name="Ferrer M."/>
            <person name="Golyshin P.N."/>
        </authorList>
    </citation>
    <scope>NUCLEOTIDE SEQUENCE [LARGE SCALE GENOMIC DNA]</scope>
    <source>
        <strain evidence="5">HMET1</strain>
    </source>
</reference>
<dbReference type="PROSITE" id="PS50956">
    <property type="entry name" value="HTH_ASNC_2"/>
    <property type="match status" value="1"/>
</dbReference>
<dbReference type="InterPro" id="IPR000485">
    <property type="entry name" value="AsnC-type_HTH_dom"/>
</dbReference>
<proteinExistence type="predicted"/>
<keyword evidence="2 5" id="KW-0238">DNA-binding</keyword>
<dbReference type="SUPFAM" id="SSF54909">
    <property type="entry name" value="Dimeric alpha+beta barrel"/>
    <property type="match status" value="1"/>
</dbReference>
<accession>A0A1Q6DWY2</accession>
<dbReference type="EMBL" id="MSDW01000001">
    <property type="protein sequence ID" value="OKY78874.1"/>
    <property type="molecule type" value="Genomic_DNA"/>
</dbReference>
<evidence type="ECO:0000256" key="3">
    <source>
        <dbReference type="ARBA" id="ARBA00023163"/>
    </source>
</evidence>
<organism evidence="5 6">
    <name type="scientific">Methanohalarchaeum thermophilum</name>
    <dbReference type="NCBI Taxonomy" id="1903181"/>
    <lineage>
        <taxon>Archaea</taxon>
        <taxon>Methanobacteriati</taxon>
        <taxon>Methanobacteriota</taxon>
        <taxon>Methanonatronarchaeia</taxon>
        <taxon>Methanonatronarchaeales</taxon>
        <taxon>Methanonatronarchaeaceae</taxon>
        <taxon>Candidatus Methanohalarchaeum</taxon>
    </lineage>
</organism>
<dbReference type="PANTHER" id="PTHR30154:SF34">
    <property type="entry name" value="TRANSCRIPTIONAL REGULATOR AZLB"/>
    <property type="match status" value="1"/>
</dbReference>
<dbReference type="Gene3D" id="3.30.70.920">
    <property type="match status" value="1"/>
</dbReference>
<dbReference type="PRINTS" id="PR00033">
    <property type="entry name" value="HTHASNC"/>
</dbReference>
<dbReference type="GO" id="GO:0043200">
    <property type="term" value="P:response to amino acid"/>
    <property type="evidence" value="ECO:0007669"/>
    <property type="project" value="TreeGrafter"/>
</dbReference>
<evidence type="ECO:0000256" key="1">
    <source>
        <dbReference type="ARBA" id="ARBA00023015"/>
    </source>
</evidence>
<dbReference type="GO" id="GO:0043565">
    <property type="term" value="F:sequence-specific DNA binding"/>
    <property type="evidence" value="ECO:0007669"/>
    <property type="project" value="InterPro"/>
</dbReference>
<name>A0A1Q6DWY2_METT1</name>
<evidence type="ECO:0000256" key="2">
    <source>
        <dbReference type="ARBA" id="ARBA00023125"/>
    </source>
</evidence>
<dbReference type="Pfam" id="PF01037">
    <property type="entry name" value="AsnC_trans_reg"/>
    <property type="match status" value="1"/>
</dbReference>
<dbReference type="Proteomes" id="UP000185744">
    <property type="component" value="Unassembled WGS sequence"/>
</dbReference>
<protein>
    <submittedName>
        <fullName evidence="5">DNA-binding transcriptional regulator Lrp family</fullName>
    </submittedName>
</protein>
<dbReference type="CDD" id="cd00090">
    <property type="entry name" value="HTH_ARSR"/>
    <property type="match status" value="1"/>
</dbReference>
<dbReference type="PANTHER" id="PTHR30154">
    <property type="entry name" value="LEUCINE-RESPONSIVE REGULATORY PROTEIN"/>
    <property type="match status" value="1"/>
</dbReference>
<dbReference type="Gene3D" id="1.10.10.10">
    <property type="entry name" value="Winged helix-like DNA-binding domain superfamily/Winged helix DNA-binding domain"/>
    <property type="match status" value="1"/>
</dbReference>
<sequence>MDEIDRDILKILQDDGKTPVEDIAEMVDLDVGEVKERIRDLEEDDVIRKYKAVIDWDKAKAGLVYASIDLKVELNREKGYDKICERIAGFNEVRTIRLISGESDIRVLVQEKSMEDVYSFVSKKISTLESVRDTVTHFVLRTYKEDGEIFFESETNHRLSISP</sequence>
<dbReference type="InterPro" id="IPR019887">
    <property type="entry name" value="Tscrpt_reg_AsnC/Lrp_C"/>
</dbReference>
<keyword evidence="1" id="KW-0805">Transcription regulation</keyword>
<keyword evidence="3" id="KW-0804">Transcription</keyword>
<evidence type="ECO:0000313" key="6">
    <source>
        <dbReference type="Proteomes" id="UP000185744"/>
    </source>
</evidence>
<comment type="caution">
    <text evidence="5">The sequence shown here is derived from an EMBL/GenBank/DDBJ whole genome shotgun (WGS) entry which is preliminary data.</text>
</comment>
<dbReference type="InParanoid" id="A0A1Q6DWY2"/>
<evidence type="ECO:0000259" key="4">
    <source>
        <dbReference type="PROSITE" id="PS50956"/>
    </source>
</evidence>
<dbReference type="STRING" id="1903181.BTN85_1378"/>
<dbReference type="GO" id="GO:0005829">
    <property type="term" value="C:cytosol"/>
    <property type="evidence" value="ECO:0007669"/>
    <property type="project" value="TreeGrafter"/>
</dbReference>
<gene>
    <name evidence="5" type="ORF">BTN85_1378</name>
</gene>
<dbReference type="InterPro" id="IPR011991">
    <property type="entry name" value="ArsR-like_HTH"/>
</dbReference>
<dbReference type="Pfam" id="PF13412">
    <property type="entry name" value="HTH_24"/>
    <property type="match status" value="1"/>
</dbReference>
<keyword evidence="6" id="KW-1185">Reference proteome</keyword>
<feature type="domain" description="HTH asnC-type" evidence="4">
    <location>
        <begin position="1"/>
        <end position="64"/>
    </location>
</feature>
<dbReference type="InterPro" id="IPR019888">
    <property type="entry name" value="Tscrpt_reg_AsnC-like"/>
</dbReference>
<dbReference type="InterPro" id="IPR036388">
    <property type="entry name" value="WH-like_DNA-bd_sf"/>
</dbReference>
<dbReference type="AlphaFoldDB" id="A0A1Q6DWY2"/>
<dbReference type="InterPro" id="IPR036390">
    <property type="entry name" value="WH_DNA-bd_sf"/>
</dbReference>
<evidence type="ECO:0000313" key="5">
    <source>
        <dbReference type="EMBL" id="OKY78874.1"/>
    </source>
</evidence>
<dbReference type="InterPro" id="IPR011008">
    <property type="entry name" value="Dimeric_a/b-barrel"/>
</dbReference>